<dbReference type="AlphaFoldDB" id="A0A9Q3PHW2"/>
<comment type="caution">
    <text evidence="2">The sequence shown here is derived from an EMBL/GenBank/DDBJ whole genome shotgun (WGS) entry which is preliminary data.</text>
</comment>
<proteinExistence type="predicted"/>
<reference evidence="2" key="1">
    <citation type="submission" date="2021-03" db="EMBL/GenBank/DDBJ databases">
        <title>Draft genome sequence of rust myrtle Austropuccinia psidii MF-1, a brazilian biotype.</title>
        <authorList>
            <person name="Quecine M.C."/>
            <person name="Pachon D.M.R."/>
            <person name="Bonatelli M.L."/>
            <person name="Correr F.H."/>
            <person name="Franceschini L.M."/>
            <person name="Leite T.F."/>
            <person name="Margarido G.R.A."/>
            <person name="Almeida C.A."/>
            <person name="Ferrarezi J.A."/>
            <person name="Labate C.A."/>
        </authorList>
    </citation>
    <scope>NUCLEOTIDE SEQUENCE</scope>
    <source>
        <strain evidence="2">MF-1</strain>
    </source>
</reference>
<sequence>MIMAEANPLQKDKADATTRSLSRHLKSQPEGLQQYIAAQRVLDPCRSVEKLHEFLPDCEKIPRASQHLQVTQWMPYIDGKKEHDALNSRM</sequence>
<evidence type="ECO:0000313" key="2">
    <source>
        <dbReference type="EMBL" id="MBW0560826.1"/>
    </source>
</evidence>
<organism evidence="2 3">
    <name type="scientific">Austropuccinia psidii MF-1</name>
    <dbReference type="NCBI Taxonomy" id="1389203"/>
    <lineage>
        <taxon>Eukaryota</taxon>
        <taxon>Fungi</taxon>
        <taxon>Dikarya</taxon>
        <taxon>Basidiomycota</taxon>
        <taxon>Pucciniomycotina</taxon>
        <taxon>Pucciniomycetes</taxon>
        <taxon>Pucciniales</taxon>
        <taxon>Sphaerophragmiaceae</taxon>
        <taxon>Austropuccinia</taxon>
    </lineage>
</organism>
<evidence type="ECO:0000256" key="1">
    <source>
        <dbReference type="SAM" id="MobiDB-lite"/>
    </source>
</evidence>
<keyword evidence="3" id="KW-1185">Reference proteome</keyword>
<accession>A0A9Q3PHW2</accession>
<protein>
    <submittedName>
        <fullName evidence="2">Uncharacterized protein</fullName>
    </submittedName>
</protein>
<name>A0A9Q3PHW2_9BASI</name>
<dbReference type="Proteomes" id="UP000765509">
    <property type="component" value="Unassembled WGS sequence"/>
</dbReference>
<gene>
    <name evidence="2" type="ORF">O181_100541</name>
</gene>
<feature type="region of interest" description="Disordered" evidence="1">
    <location>
        <begin position="1"/>
        <end position="27"/>
    </location>
</feature>
<dbReference type="EMBL" id="AVOT02070084">
    <property type="protein sequence ID" value="MBW0560826.1"/>
    <property type="molecule type" value="Genomic_DNA"/>
</dbReference>
<evidence type="ECO:0000313" key="3">
    <source>
        <dbReference type="Proteomes" id="UP000765509"/>
    </source>
</evidence>